<name>A0A9N9WGS0_9NEOP</name>
<sequence>MANEPCSEDETLHVVTLMDLKKRRDKLLELKKNMLRRQSNQIAADENTKEFSKNLPSTSLVNSENQEDLAKETESLAYCDTTTFRAICLENQLEINDHDNVSGLTIASMNNLVSNASKEELGTEINNELSELDFDFSSDDSLADPNYCPLSEITNVAPIASTSTDSNNNLFPETILEREVAIESRVRKRKADVMSTKRLRNKTLRMLGQEYVGFRKTEDEKFLQDSIKPARQLGQLCKSSKCLNSKVFNCDKFTETVRINIFNEFWKMTWPEKKMFVSSLVDRKTTKRKTTGRADTRRSASKVYYLKLTDQKMRVCLKTFLGTLGIKEWTVRYWLGEKPNKESTIGQRDVAMPKLKELVQIFLRAMPKMPSHYCRKDSTKLYLEPIIQSKRELYRIYVKEATKSGHKVASRKLFEDVLKDDNIALFQPKKDACDLCCSYKAGNITEEIYQQHVSRKDLARQEKTSDKEAAKKGMLHVVTADLQAVKLCPFLTASALYFKTKLMVHNFTVYNLGTNDVKCYWFDETASDLKASTYASFFVDYLKKIIEESPKNVVIFTDGCTSQNRNVVVSNALLHLAMEKNVVITQKFLEKGHTQMEVDSVHSVIERKLKHREIFLPSQYSSVTKEARLNPSPYEVVTVDHTFFKDHSIKSNHIYDTIRPGRGTGAKCVVDIRVLKYNPNGTIEYKLNYNDEFQPLPQRPKKIGPFIPPQLFTEKLPITKSKYEHLQQLKSVIPVDCHEFYDNLPYKDN</sequence>
<evidence type="ECO:0000313" key="4">
    <source>
        <dbReference type="Proteomes" id="UP001153714"/>
    </source>
</evidence>
<dbReference type="PANTHER" id="PTHR10773">
    <property type="entry name" value="DNA-DIRECTED RNA POLYMERASES I, II, AND III SUBUNIT RPABC2"/>
    <property type="match status" value="1"/>
</dbReference>
<protein>
    <recommendedName>
        <fullName evidence="2">DUF7869 domain-containing protein</fullName>
    </recommendedName>
</protein>
<dbReference type="PANTHER" id="PTHR10773:SF19">
    <property type="match status" value="1"/>
</dbReference>
<keyword evidence="4" id="KW-1185">Reference proteome</keyword>
<dbReference type="EMBL" id="OU893337">
    <property type="protein sequence ID" value="CAG9794355.1"/>
    <property type="molecule type" value="Genomic_DNA"/>
</dbReference>
<dbReference type="Proteomes" id="UP001153714">
    <property type="component" value="Chromosome 6"/>
</dbReference>
<proteinExistence type="predicted"/>
<reference evidence="3" key="2">
    <citation type="submission" date="2022-10" db="EMBL/GenBank/DDBJ databases">
        <authorList>
            <consortium name="ENA_rothamsted_submissions"/>
            <consortium name="culmorum"/>
            <person name="King R."/>
        </authorList>
    </citation>
    <scope>NUCLEOTIDE SEQUENCE</scope>
</reference>
<reference evidence="3" key="1">
    <citation type="submission" date="2021-12" db="EMBL/GenBank/DDBJ databases">
        <authorList>
            <person name="King R."/>
        </authorList>
    </citation>
    <scope>NUCLEOTIDE SEQUENCE</scope>
</reference>
<feature type="compositionally biased region" description="Polar residues" evidence="1">
    <location>
        <begin position="54"/>
        <end position="63"/>
    </location>
</feature>
<evidence type="ECO:0000256" key="1">
    <source>
        <dbReference type="SAM" id="MobiDB-lite"/>
    </source>
</evidence>
<feature type="domain" description="DUF7869" evidence="2">
    <location>
        <begin position="531"/>
        <end position="626"/>
    </location>
</feature>
<evidence type="ECO:0000313" key="3">
    <source>
        <dbReference type="EMBL" id="CAG9794355.1"/>
    </source>
</evidence>
<dbReference type="AlphaFoldDB" id="A0A9N9WGS0"/>
<gene>
    <name evidence="3" type="ORF">DIATSA_LOCUS11737</name>
</gene>
<evidence type="ECO:0000259" key="2">
    <source>
        <dbReference type="Pfam" id="PF25273"/>
    </source>
</evidence>
<dbReference type="Pfam" id="PF25273">
    <property type="entry name" value="DUF7869"/>
    <property type="match status" value="1"/>
</dbReference>
<organism evidence="3 4">
    <name type="scientific">Diatraea saccharalis</name>
    <name type="common">sugarcane borer</name>
    <dbReference type="NCBI Taxonomy" id="40085"/>
    <lineage>
        <taxon>Eukaryota</taxon>
        <taxon>Metazoa</taxon>
        <taxon>Ecdysozoa</taxon>
        <taxon>Arthropoda</taxon>
        <taxon>Hexapoda</taxon>
        <taxon>Insecta</taxon>
        <taxon>Pterygota</taxon>
        <taxon>Neoptera</taxon>
        <taxon>Endopterygota</taxon>
        <taxon>Lepidoptera</taxon>
        <taxon>Glossata</taxon>
        <taxon>Ditrysia</taxon>
        <taxon>Pyraloidea</taxon>
        <taxon>Crambidae</taxon>
        <taxon>Crambinae</taxon>
        <taxon>Diatraea</taxon>
    </lineage>
</organism>
<dbReference type="OrthoDB" id="7367179at2759"/>
<feature type="region of interest" description="Disordered" evidence="1">
    <location>
        <begin position="42"/>
        <end position="63"/>
    </location>
</feature>
<accession>A0A9N9WGS0</accession>
<dbReference type="InterPro" id="IPR057191">
    <property type="entry name" value="DUF7869"/>
</dbReference>